<sequence>MQKQWGDFIGGVAMQGKLVSTHQLGFSGKQISADLATTEGIHLSDGKTMSGNMVLKATSLDEAVIMAKKCPILFMGGSVEVRDTIPMNQ</sequence>
<gene>
    <name evidence="1" type="ORF">DJ013_09780</name>
</gene>
<dbReference type="Gene3D" id="3.30.70.1060">
    <property type="entry name" value="Dimeric alpha+beta barrel"/>
    <property type="match status" value="1"/>
</dbReference>
<protein>
    <recommendedName>
        <fullName evidence="3">YCII-related domain-containing protein</fullName>
    </recommendedName>
</protein>
<dbReference type="SUPFAM" id="SSF54909">
    <property type="entry name" value="Dimeric alpha+beta barrel"/>
    <property type="match status" value="1"/>
</dbReference>
<keyword evidence="2" id="KW-1185">Reference proteome</keyword>
<evidence type="ECO:0000313" key="2">
    <source>
        <dbReference type="Proteomes" id="UP000249873"/>
    </source>
</evidence>
<evidence type="ECO:0000313" key="1">
    <source>
        <dbReference type="EMBL" id="AWW00862.1"/>
    </source>
</evidence>
<dbReference type="OrthoDB" id="7782105at2"/>
<proteinExistence type="predicted"/>
<dbReference type="InterPro" id="IPR011008">
    <property type="entry name" value="Dimeric_a/b-barrel"/>
</dbReference>
<accession>A0A2Z4GI19</accession>
<dbReference type="EMBL" id="CP029480">
    <property type="protein sequence ID" value="AWW00862.1"/>
    <property type="molecule type" value="Genomic_DNA"/>
</dbReference>
<dbReference type="KEGG" id="als:DJ013_09780"/>
<organism evidence="1 2">
    <name type="scientific">Arcticibacterium luteifluviistationis</name>
    <dbReference type="NCBI Taxonomy" id="1784714"/>
    <lineage>
        <taxon>Bacteria</taxon>
        <taxon>Pseudomonadati</taxon>
        <taxon>Bacteroidota</taxon>
        <taxon>Cytophagia</taxon>
        <taxon>Cytophagales</taxon>
        <taxon>Leadbetterellaceae</taxon>
        <taxon>Arcticibacterium</taxon>
    </lineage>
</organism>
<dbReference type="Proteomes" id="UP000249873">
    <property type="component" value="Chromosome"/>
</dbReference>
<evidence type="ECO:0008006" key="3">
    <source>
        <dbReference type="Google" id="ProtNLM"/>
    </source>
</evidence>
<reference evidence="1 2" key="1">
    <citation type="submission" date="2018-05" db="EMBL/GenBank/DDBJ databases">
        <title>Complete genome sequence of Arcticibacterium luteifluviistationis SM1504T, a cytophagaceae bacterium isolated from Arctic surface seawater.</title>
        <authorList>
            <person name="Li Y."/>
            <person name="Qin Q.-L."/>
        </authorList>
    </citation>
    <scope>NUCLEOTIDE SEQUENCE [LARGE SCALE GENOMIC DNA]</scope>
    <source>
        <strain evidence="1 2">SM1504</strain>
    </source>
</reference>
<name>A0A2Z4GI19_9BACT</name>
<dbReference type="AlphaFoldDB" id="A0A2Z4GI19"/>